<dbReference type="EMBL" id="WMBA01000044">
    <property type="protein sequence ID" value="MTD57176.1"/>
    <property type="molecule type" value="Genomic_DNA"/>
</dbReference>
<comment type="caution">
    <text evidence="2">The sequence shown here is derived from an EMBL/GenBank/DDBJ whole genome shotgun (WGS) entry which is preliminary data.</text>
</comment>
<keyword evidence="3" id="KW-1185">Reference proteome</keyword>
<dbReference type="RefSeq" id="WP_154759316.1">
    <property type="nucleotide sequence ID" value="NZ_WMBA01000044.1"/>
</dbReference>
<accession>A0A6N7Z8V4</accession>
<dbReference type="OrthoDB" id="5196903at2"/>
<reference evidence="2 3" key="1">
    <citation type="submission" date="2019-11" db="EMBL/GenBank/DDBJ databases">
        <title>Draft genome of Amycolatopsis RM579.</title>
        <authorList>
            <person name="Duangmal K."/>
            <person name="Mingma R."/>
        </authorList>
    </citation>
    <scope>NUCLEOTIDE SEQUENCE [LARGE SCALE GENOMIC DNA]</scope>
    <source>
        <strain evidence="2 3">RM579</strain>
    </source>
</reference>
<evidence type="ECO:0000313" key="3">
    <source>
        <dbReference type="Proteomes" id="UP000440096"/>
    </source>
</evidence>
<gene>
    <name evidence="2" type="ORF">GKO32_24815</name>
</gene>
<name>A0A6N7Z8V4_9PSEU</name>
<proteinExistence type="predicted"/>
<evidence type="ECO:0000313" key="2">
    <source>
        <dbReference type="EMBL" id="MTD57176.1"/>
    </source>
</evidence>
<dbReference type="Proteomes" id="UP000440096">
    <property type="component" value="Unassembled WGS sequence"/>
</dbReference>
<dbReference type="AlphaFoldDB" id="A0A6N7Z8V4"/>
<protein>
    <submittedName>
        <fullName evidence="2">Uncharacterized protein</fullName>
    </submittedName>
</protein>
<feature type="compositionally biased region" description="Basic and acidic residues" evidence="1">
    <location>
        <begin position="60"/>
        <end position="76"/>
    </location>
</feature>
<sequence length="84" mass="8845">MGSQHADPALTVRPPAEVKDRADAVLKERGLPMRGFVVACLAALADDPDAFLAHLAKHWPAEKPRGRPRATDRAADRPAAAGAG</sequence>
<organism evidence="2 3">
    <name type="scientific">Amycolatopsis pithecellobii</name>
    <dbReference type="NCBI Taxonomy" id="664692"/>
    <lineage>
        <taxon>Bacteria</taxon>
        <taxon>Bacillati</taxon>
        <taxon>Actinomycetota</taxon>
        <taxon>Actinomycetes</taxon>
        <taxon>Pseudonocardiales</taxon>
        <taxon>Pseudonocardiaceae</taxon>
        <taxon>Amycolatopsis</taxon>
    </lineage>
</organism>
<feature type="region of interest" description="Disordered" evidence="1">
    <location>
        <begin position="60"/>
        <end position="84"/>
    </location>
</feature>
<evidence type="ECO:0000256" key="1">
    <source>
        <dbReference type="SAM" id="MobiDB-lite"/>
    </source>
</evidence>